<organism evidence="1 2">
    <name type="scientific">Puccinia graminis f. sp. tritici</name>
    <dbReference type="NCBI Taxonomy" id="56615"/>
    <lineage>
        <taxon>Eukaryota</taxon>
        <taxon>Fungi</taxon>
        <taxon>Dikarya</taxon>
        <taxon>Basidiomycota</taxon>
        <taxon>Pucciniomycotina</taxon>
        <taxon>Pucciniomycetes</taxon>
        <taxon>Pucciniales</taxon>
        <taxon>Pucciniaceae</taxon>
        <taxon>Puccinia</taxon>
    </lineage>
</organism>
<dbReference type="Proteomes" id="UP000325313">
    <property type="component" value="Unassembled WGS sequence"/>
</dbReference>
<name>A0A5B0Q8E9_PUCGR</name>
<evidence type="ECO:0000313" key="2">
    <source>
        <dbReference type="Proteomes" id="UP000325313"/>
    </source>
</evidence>
<evidence type="ECO:0000313" key="1">
    <source>
        <dbReference type="EMBL" id="KAA1109508.1"/>
    </source>
</evidence>
<comment type="caution">
    <text evidence="1">The sequence shown here is derived from an EMBL/GenBank/DDBJ whole genome shotgun (WGS) entry which is preliminary data.</text>
</comment>
<dbReference type="AlphaFoldDB" id="A0A5B0Q8E9"/>
<gene>
    <name evidence="1" type="ORF">PGTUg99_012846</name>
</gene>
<proteinExistence type="predicted"/>
<accession>A0A5B0Q8E9</accession>
<protein>
    <submittedName>
        <fullName evidence="1">Uncharacterized protein</fullName>
    </submittedName>
</protein>
<sequence>MASTVPLAVMASFCKRLQSAEEAGTIVYRIRTHIEAEPNKPSGDGCVLENPVFYS</sequence>
<reference evidence="1 2" key="1">
    <citation type="submission" date="2019-05" db="EMBL/GenBank/DDBJ databases">
        <title>Emergence of the Ug99 lineage of the wheat stem rust pathogen through somatic hybridization.</title>
        <authorList>
            <person name="Li F."/>
            <person name="Upadhyaya N.M."/>
            <person name="Sperschneider J."/>
            <person name="Matny O."/>
            <person name="Nguyen-Phuc H."/>
            <person name="Mago R."/>
            <person name="Raley C."/>
            <person name="Miller M.E."/>
            <person name="Silverstein K.A.T."/>
            <person name="Henningsen E."/>
            <person name="Hirsch C.D."/>
            <person name="Visser B."/>
            <person name="Pretorius Z.A."/>
            <person name="Steffenson B.J."/>
            <person name="Schwessinger B."/>
            <person name="Dodds P.N."/>
            <person name="Figueroa M."/>
        </authorList>
    </citation>
    <scope>NUCLEOTIDE SEQUENCE [LARGE SCALE GENOMIC DNA]</scope>
    <source>
        <strain evidence="1 2">Ug99</strain>
    </source>
</reference>
<dbReference type="EMBL" id="VDEP01000304">
    <property type="protein sequence ID" value="KAA1109508.1"/>
    <property type="molecule type" value="Genomic_DNA"/>
</dbReference>